<gene>
    <name evidence="2" type="ORF">OR16_04157</name>
</gene>
<evidence type="ECO:0000256" key="1">
    <source>
        <dbReference type="SAM" id="Phobius"/>
    </source>
</evidence>
<feature type="transmembrane region" description="Helical" evidence="1">
    <location>
        <begin position="12"/>
        <end position="33"/>
    </location>
</feature>
<organism evidence="2 3">
    <name type="scientific">Cupriavidus basilensis OR16</name>
    <dbReference type="NCBI Taxonomy" id="1127483"/>
    <lineage>
        <taxon>Bacteria</taxon>
        <taxon>Pseudomonadati</taxon>
        <taxon>Pseudomonadota</taxon>
        <taxon>Betaproteobacteria</taxon>
        <taxon>Burkholderiales</taxon>
        <taxon>Burkholderiaceae</taxon>
        <taxon>Cupriavidus</taxon>
    </lineage>
</organism>
<keyword evidence="1" id="KW-0472">Membrane</keyword>
<feature type="transmembrane region" description="Helical" evidence="1">
    <location>
        <begin position="45"/>
        <end position="62"/>
    </location>
</feature>
<protein>
    <submittedName>
        <fullName evidence="2">Uncharacterized protein</fullName>
    </submittedName>
</protein>
<dbReference type="EMBL" id="AHJE01000012">
    <property type="protein sequence ID" value="EHP44141.1"/>
    <property type="molecule type" value="Genomic_DNA"/>
</dbReference>
<dbReference type="Proteomes" id="UP000005808">
    <property type="component" value="Unassembled WGS sequence"/>
</dbReference>
<name>H1RZS5_9BURK</name>
<keyword evidence="1" id="KW-1133">Transmembrane helix</keyword>
<evidence type="ECO:0000313" key="2">
    <source>
        <dbReference type="EMBL" id="EHP44141.1"/>
    </source>
</evidence>
<comment type="caution">
    <text evidence="2">The sequence shown here is derived from an EMBL/GenBank/DDBJ whole genome shotgun (WGS) entry which is preliminary data.</text>
</comment>
<evidence type="ECO:0000313" key="3">
    <source>
        <dbReference type="Proteomes" id="UP000005808"/>
    </source>
</evidence>
<proteinExistence type="predicted"/>
<sequence>MADIGHVLAQIFARLAGTLSLLVIGLYVTDATVGLTDTPMSKDTLFLSVVAVALWAMCEASWRHK</sequence>
<reference evidence="2 3" key="1">
    <citation type="journal article" date="2012" name="J. Bacteriol.">
        <title>De Novo Genome Project of Cupriavidus basilensis OR16.</title>
        <authorList>
            <person name="Cserhati M."/>
            <person name="Kriszt B."/>
            <person name="Szoboszlay S."/>
            <person name="Toth A."/>
            <person name="Szabo I."/>
            <person name="Tancsics A."/>
            <person name="Nagy I."/>
            <person name="Horvath B."/>
            <person name="Nagy I."/>
            <person name="Kukolya J."/>
        </authorList>
    </citation>
    <scope>NUCLEOTIDE SEQUENCE [LARGE SCALE GENOMIC DNA]</scope>
    <source>
        <strain evidence="2 3">OR16</strain>
    </source>
</reference>
<dbReference type="AlphaFoldDB" id="H1RZS5"/>
<keyword evidence="1" id="KW-0812">Transmembrane</keyword>
<accession>H1RZS5</accession>